<reference evidence="2 3" key="1">
    <citation type="submission" date="2020-08" db="EMBL/GenBank/DDBJ databases">
        <title>The Agave Microbiome: Exploring the role of microbial communities in plant adaptations to desert environments.</title>
        <authorList>
            <person name="Partida-Martinez L.P."/>
        </authorList>
    </citation>
    <scope>NUCLEOTIDE SEQUENCE [LARGE SCALE GENOMIC DNA]</scope>
    <source>
        <strain evidence="2 3">AS3.13</strain>
    </source>
</reference>
<dbReference type="InterPro" id="IPR022998">
    <property type="entry name" value="ThiamineP_synth_TenI"/>
</dbReference>
<dbReference type="EC" id="2.5.1.3" evidence="2"/>
<dbReference type="GO" id="GO:0004789">
    <property type="term" value="F:thiamine-phosphate diphosphorylase activity"/>
    <property type="evidence" value="ECO:0007669"/>
    <property type="project" value="UniProtKB-EC"/>
</dbReference>
<dbReference type="Pfam" id="PF02581">
    <property type="entry name" value="TMP-TENI"/>
    <property type="match status" value="1"/>
</dbReference>
<evidence type="ECO:0000259" key="1">
    <source>
        <dbReference type="Pfam" id="PF02581"/>
    </source>
</evidence>
<reference evidence="2 3" key="2">
    <citation type="submission" date="2020-08" db="EMBL/GenBank/DDBJ databases">
        <authorList>
            <person name="Partida-Martinez L."/>
            <person name="Huntemann M."/>
            <person name="Clum A."/>
            <person name="Wang J."/>
            <person name="Palaniappan K."/>
            <person name="Ritter S."/>
            <person name="Chen I.-M."/>
            <person name="Stamatis D."/>
            <person name="Reddy T."/>
            <person name="O'Malley R."/>
            <person name="Daum C."/>
            <person name="Shapiro N."/>
            <person name="Ivanova N."/>
            <person name="Kyrpides N."/>
            <person name="Woyke T."/>
        </authorList>
    </citation>
    <scope>NUCLEOTIDE SEQUENCE [LARGE SCALE GENOMIC DNA]</scope>
    <source>
        <strain evidence="2 3">AS3.13</strain>
    </source>
</reference>
<accession>A0A7X0JE50</accession>
<protein>
    <submittedName>
        <fullName evidence="2">Thiamine-phosphate pyrophosphorylase</fullName>
        <ecNumber evidence="2">2.5.1.3</ecNumber>
    </submittedName>
</protein>
<keyword evidence="2" id="KW-0808">Transferase</keyword>
<dbReference type="AlphaFoldDB" id="A0A7X0JE50"/>
<dbReference type="Gene3D" id="3.20.20.70">
    <property type="entry name" value="Aldolase class I"/>
    <property type="match status" value="1"/>
</dbReference>
<sequence>MTDERQGERLWPALEQLPRGAGVIFRHYRTALAERRALFARVRRVARRRGLVLVLAGGESWRGAAGRHARRGRGVVTWPAHDRREALAAVRAGADVVLVSPVFATRSHPGVRTLGLWRAAAVARGLSVTVIALGGMDERRWRRVAALGFDGYAAIDAWSGPSPLTSRIRSGTTKVVG</sequence>
<gene>
    <name evidence="2" type="ORF">F4693_001828</name>
</gene>
<dbReference type="InterPro" id="IPR013785">
    <property type="entry name" value="Aldolase_TIM"/>
</dbReference>
<feature type="domain" description="Thiamine phosphate synthase/TenI" evidence="1">
    <location>
        <begin position="73"/>
        <end position="157"/>
    </location>
</feature>
<evidence type="ECO:0000313" key="3">
    <source>
        <dbReference type="Proteomes" id="UP000522313"/>
    </source>
</evidence>
<dbReference type="Proteomes" id="UP000522313">
    <property type="component" value="Unassembled WGS sequence"/>
</dbReference>
<dbReference type="EMBL" id="JACHBT010000008">
    <property type="protein sequence ID" value="MBB6504851.1"/>
    <property type="molecule type" value="Genomic_DNA"/>
</dbReference>
<dbReference type="SUPFAM" id="SSF51391">
    <property type="entry name" value="Thiamin phosphate synthase"/>
    <property type="match status" value="1"/>
</dbReference>
<evidence type="ECO:0000313" key="2">
    <source>
        <dbReference type="EMBL" id="MBB6504851.1"/>
    </source>
</evidence>
<proteinExistence type="predicted"/>
<dbReference type="GO" id="GO:0009228">
    <property type="term" value="P:thiamine biosynthetic process"/>
    <property type="evidence" value="ECO:0007669"/>
    <property type="project" value="UniProtKB-KW"/>
</dbReference>
<comment type="caution">
    <text evidence="2">The sequence shown here is derived from an EMBL/GenBank/DDBJ whole genome shotgun (WGS) entry which is preliminary data.</text>
</comment>
<dbReference type="InterPro" id="IPR036206">
    <property type="entry name" value="ThiamineP_synth_sf"/>
</dbReference>
<organism evidence="2 3">
    <name type="scientific">Sphingomonas endophytica</name>
    <dbReference type="NCBI Taxonomy" id="869719"/>
    <lineage>
        <taxon>Bacteria</taxon>
        <taxon>Pseudomonadati</taxon>
        <taxon>Pseudomonadota</taxon>
        <taxon>Alphaproteobacteria</taxon>
        <taxon>Sphingomonadales</taxon>
        <taxon>Sphingomonadaceae</taxon>
        <taxon>Sphingomonas</taxon>
    </lineage>
</organism>
<name>A0A7X0JE50_9SPHN</name>
<dbReference type="CDD" id="cd00564">
    <property type="entry name" value="TMP_TenI"/>
    <property type="match status" value="1"/>
</dbReference>